<dbReference type="AlphaFoldDB" id="A0A4R9JY86"/>
<dbReference type="Proteomes" id="UP000297693">
    <property type="component" value="Unassembled WGS sequence"/>
</dbReference>
<proteinExistence type="predicted"/>
<dbReference type="Pfam" id="PF08803">
    <property type="entry name" value="ydhR"/>
    <property type="match status" value="1"/>
</dbReference>
<dbReference type="InterPro" id="IPR011008">
    <property type="entry name" value="Dimeric_a/b-barrel"/>
</dbReference>
<dbReference type="RefSeq" id="WP_135624216.1">
    <property type="nucleotide sequence ID" value="NZ_RQGD01000034.1"/>
</dbReference>
<dbReference type="SUPFAM" id="SSF54909">
    <property type="entry name" value="Dimeric alpha+beta barrel"/>
    <property type="match status" value="1"/>
</dbReference>
<evidence type="ECO:0000256" key="1">
    <source>
        <dbReference type="SAM" id="SignalP"/>
    </source>
</evidence>
<dbReference type="Gene3D" id="3.30.70.100">
    <property type="match status" value="1"/>
</dbReference>
<name>A0A4R9JY86_9LEPT</name>
<gene>
    <name evidence="2" type="ORF">EHQ58_12525</name>
</gene>
<keyword evidence="1" id="KW-0732">Signal</keyword>
<comment type="caution">
    <text evidence="2">The sequence shown here is derived from an EMBL/GenBank/DDBJ whole genome shotgun (WGS) entry which is preliminary data.</text>
</comment>
<protein>
    <submittedName>
        <fullName evidence="2">Uncharacterized protein</fullName>
    </submittedName>
</protein>
<keyword evidence="3" id="KW-1185">Reference proteome</keyword>
<dbReference type="InterPro" id="IPR014910">
    <property type="entry name" value="YdhR"/>
</dbReference>
<organism evidence="2 3">
    <name type="scientific">Leptospira ognonensis</name>
    <dbReference type="NCBI Taxonomy" id="2484945"/>
    <lineage>
        <taxon>Bacteria</taxon>
        <taxon>Pseudomonadati</taxon>
        <taxon>Spirochaetota</taxon>
        <taxon>Spirochaetia</taxon>
        <taxon>Leptospirales</taxon>
        <taxon>Leptospiraceae</taxon>
        <taxon>Leptospira</taxon>
    </lineage>
</organism>
<evidence type="ECO:0000313" key="2">
    <source>
        <dbReference type="EMBL" id="TGL58197.1"/>
    </source>
</evidence>
<accession>A0A4R9JY86</accession>
<feature type="chain" id="PRO_5021025675" evidence="1">
    <location>
        <begin position="23"/>
        <end position="227"/>
    </location>
</feature>
<dbReference type="OrthoDB" id="2065010at2"/>
<feature type="signal peptide" evidence="1">
    <location>
        <begin position="1"/>
        <end position="22"/>
    </location>
</feature>
<dbReference type="EMBL" id="RQGD01000034">
    <property type="protein sequence ID" value="TGL58197.1"/>
    <property type="molecule type" value="Genomic_DNA"/>
</dbReference>
<reference evidence="2" key="1">
    <citation type="journal article" date="2019" name="PLoS Negl. Trop. Dis.">
        <title>Revisiting the worldwide diversity of Leptospira species in the environment.</title>
        <authorList>
            <person name="Vincent A.T."/>
            <person name="Schiettekatte O."/>
            <person name="Bourhy P."/>
            <person name="Veyrier F.J."/>
            <person name="Picardeau M."/>
        </authorList>
    </citation>
    <scope>NUCLEOTIDE SEQUENCE [LARGE SCALE GENOMIC DNA]</scope>
    <source>
        <strain evidence="2">201702476</strain>
    </source>
</reference>
<evidence type="ECO:0000313" key="3">
    <source>
        <dbReference type="Proteomes" id="UP000297693"/>
    </source>
</evidence>
<sequence>MFFNNKAIVITALAAITQSLSAVSLPVKGKVITMTRVTAPWYAPKFLIKNGMKKSIPEYEAVKGLTRKIYSIEEGTGFFGGIYLWENEQAAKEWFNQAWFDRVNSKYGGDHKVTILKAIYAYTLDSELAEEVKERWVDVKSYRIGTEGTTNLPNYFEGKMDGLKNQSGFLSFWVAEVSSTSIQVFSVWQDRSSLEKNSHQDLIKPTWTVEANILTESPIILKNDLRN</sequence>